<evidence type="ECO:0000259" key="14">
    <source>
        <dbReference type="Pfam" id="PF01930"/>
    </source>
</evidence>
<evidence type="ECO:0000256" key="12">
    <source>
        <dbReference type="ARBA" id="ARBA00023211"/>
    </source>
</evidence>
<evidence type="ECO:0000256" key="5">
    <source>
        <dbReference type="ARBA" id="ARBA00022722"/>
    </source>
</evidence>
<dbReference type="GO" id="GO:0046872">
    <property type="term" value="F:metal ion binding"/>
    <property type="evidence" value="ECO:0007669"/>
    <property type="project" value="UniProtKB-KW"/>
</dbReference>
<dbReference type="InterPro" id="IPR022765">
    <property type="entry name" value="Dna2/Cas4_DUF83"/>
</dbReference>
<dbReference type="STRING" id="758825.SAMN02982985_02103"/>
<dbReference type="AlphaFoldDB" id="A0A1I4LQH6"/>
<dbReference type="Pfam" id="PF01930">
    <property type="entry name" value="Cas_Cas4"/>
    <property type="match status" value="1"/>
</dbReference>
<dbReference type="GO" id="GO:0051607">
    <property type="term" value="P:defense response to virus"/>
    <property type="evidence" value="ECO:0007669"/>
    <property type="project" value="UniProtKB-KW"/>
</dbReference>
<sequence>MEDDELIPLSALQHFLYCPRQCALIHVEQMWAENRLTAEGKLLHERADQAQTGQRHGVRTATAMPLVNRALGIVGVADVVEFYAGDTARVMPVEYKRGRPKQHRADEVQLCAQGLCLEAMLALPIEEGALFYGQSRRRVRVVFDSALRELTLSTIAATRALIEAGRTPQAEYAARRCDACSLIDICQPRLLGRHVSVNAWLAKQLEDD</sequence>
<keyword evidence="10 13" id="KW-0411">Iron-sulfur</keyword>
<keyword evidence="9 13" id="KW-0408">Iron</keyword>
<evidence type="ECO:0000256" key="11">
    <source>
        <dbReference type="ARBA" id="ARBA00023118"/>
    </source>
</evidence>
<dbReference type="InterPro" id="IPR013343">
    <property type="entry name" value="CRISPR-assoc_prot_Cas4"/>
</dbReference>
<proteinExistence type="inferred from homology"/>
<evidence type="ECO:0000313" key="16">
    <source>
        <dbReference type="Proteomes" id="UP000199470"/>
    </source>
</evidence>
<evidence type="ECO:0000256" key="1">
    <source>
        <dbReference type="ARBA" id="ARBA00001966"/>
    </source>
</evidence>
<evidence type="ECO:0000256" key="9">
    <source>
        <dbReference type="ARBA" id="ARBA00023004"/>
    </source>
</evidence>
<evidence type="ECO:0000256" key="4">
    <source>
        <dbReference type="ARBA" id="ARBA00020049"/>
    </source>
</evidence>
<dbReference type="OrthoDB" id="9781776at2"/>
<keyword evidence="12 13" id="KW-0464">Manganese</keyword>
<evidence type="ECO:0000256" key="8">
    <source>
        <dbReference type="ARBA" id="ARBA00022839"/>
    </source>
</evidence>
<feature type="domain" description="DUF83" evidence="14">
    <location>
        <begin position="10"/>
        <end position="187"/>
    </location>
</feature>
<reference evidence="15 16" key="1">
    <citation type="submission" date="2016-10" db="EMBL/GenBank/DDBJ databases">
        <authorList>
            <person name="de Groot N.N."/>
        </authorList>
    </citation>
    <scope>NUCLEOTIDE SEQUENCE [LARGE SCALE GENOMIC DNA]</scope>
    <source>
        <strain evidence="15 16">ATCC 43154</strain>
    </source>
</reference>
<comment type="cofactor">
    <cofactor evidence="13">
        <name>Mg(2+)</name>
        <dbReference type="ChEBI" id="CHEBI:18420"/>
    </cofactor>
    <cofactor evidence="13">
        <name>Mn(2+)</name>
        <dbReference type="ChEBI" id="CHEBI:29035"/>
    </cofactor>
    <text evidence="13">Mg(2+) or Mn(2+) required for ssDNA cleavage activity.</text>
</comment>
<keyword evidence="8 13" id="KW-0269">Exonuclease</keyword>
<dbReference type="RefSeq" id="WP_093387237.1">
    <property type="nucleotide sequence ID" value="NZ_FOTW01000009.1"/>
</dbReference>
<dbReference type="EC" id="3.1.12.1" evidence="3 13"/>
<comment type="function">
    <text evidence="13">CRISPR (clustered regularly interspaced short palindromic repeat) is an adaptive immune system that provides protection against mobile genetic elements (viruses, transposable elements and conjugative plasmids). CRISPR clusters contain sequences complementary to antecedent mobile elements and target invading nucleic acids. CRISPR clusters are transcribed and processed into CRISPR RNA (crRNA).</text>
</comment>
<accession>A0A1I4LQH6</accession>
<evidence type="ECO:0000256" key="10">
    <source>
        <dbReference type="ARBA" id="ARBA00023014"/>
    </source>
</evidence>
<keyword evidence="7 13" id="KW-0378">Hydrolase</keyword>
<keyword evidence="16" id="KW-1185">Reference proteome</keyword>
<protein>
    <recommendedName>
        <fullName evidence="4 13">CRISPR-associated exonuclease Cas4</fullName>
        <ecNumber evidence="3 13">3.1.12.1</ecNumber>
    </recommendedName>
</protein>
<dbReference type="GO" id="GO:0004527">
    <property type="term" value="F:exonuclease activity"/>
    <property type="evidence" value="ECO:0007669"/>
    <property type="project" value="UniProtKB-KW"/>
</dbReference>
<comment type="cofactor">
    <cofactor evidence="1">
        <name>[4Fe-4S] cluster</name>
        <dbReference type="ChEBI" id="CHEBI:49883"/>
    </cofactor>
</comment>
<evidence type="ECO:0000256" key="7">
    <source>
        <dbReference type="ARBA" id="ARBA00022801"/>
    </source>
</evidence>
<keyword evidence="6 13" id="KW-0479">Metal-binding</keyword>
<dbReference type="EMBL" id="FOTW01000009">
    <property type="protein sequence ID" value="SFL93348.1"/>
    <property type="molecule type" value="Genomic_DNA"/>
</dbReference>
<gene>
    <name evidence="15" type="ORF">SAMN02982985_02103</name>
</gene>
<dbReference type="Gene3D" id="3.90.320.10">
    <property type="match status" value="1"/>
</dbReference>
<dbReference type="PANTHER" id="PTHR36531:SF6">
    <property type="entry name" value="DNA REPLICATION ATP-DEPENDENT HELICASE_NUCLEASE DNA2"/>
    <property type="match status" value="1"/>
</dbReference>
<comment type="similarity">
    <text evidence="2 13">Belongs to the CRISPR-associated exonuclease Cas4 family.</text>
</comment>
<organism evidence="15 16">
    <name type="scientific">Rugamonas rubra</name>
    <dbReference type="NCBI Taxonomy" id="758825"/>
    <lineage>
        <taxon>Bacteria</taxon>
        <taxon>Pseudomonadati</taxon>
        <taxon>Pseudomonadota</taxon>
        <taxon>Betaproteobacteria</taxon>
        <taxon>Burkholderiales</taxon>
        <taxon>Oxalobacteraceae</taxon>
        <taxon>Telluria group</taxon>
        <taxon>Rugamonas</taxon>
    </lineage>
</organism>
<dbReference type="Proteomes" id="UP000199470">
    <property type="component" value="Unassembled WGS sequence"/>
</dbReference>
<evidence type="ECO:0000256" key="3">
    <source>
        <dbReference type="ARBA" id="ARBA00012768"/>
    </source>
</evidence>
<evidence type="ECO:0000256" key="2">
    <source>
        <dbReference type="ARBA" id="ARBA00009189"/>
    </source>
</evidence>
<dbReference type="InterPro" id="IPR011604">
    <property type="entry name" value="PDDEXK-like_dom_sf"/>
</dbReference>
<name>A0A1I4LQH6_9BURK</name>
<evidence type="ECO:0000313" key="15">
    <source>
        <dbReference type="EMBL" id="SFL93348.1"/>
    </source>
</evidence>
<dbReference type="GO" id="GO:0051536">
    <property type="term" value="F:iron-sulfur cluster binding"/>
    <property type="evidence" value="ECO:0007669"/>
    <property type="project" value="UniProtKB-KW"/>
</dbReference>
<keyword evidence="5 13" id="KW-0540">Nuclease</keyword>
<evidence type="ECO:0000256" key="13">
    <source>
        <dbReference type="RuleBase" id="RU365022"/>
    </source>
</evidence>
<dbReference type="InterPro" id="IPR051827">
    <property type="entry name" value="Cas4_exonuclease"/>
</dbReference>
<dbReference type="NCBIfam" id="TIGR00372">
    <property type="entry name" value="cas4"/>
    <property type="match status" value="1"/>
</dbReference>
<keyword evidence="11 13" id="KW-0051">Antiviral defense</keyword>
<dbReference type="PANTHER" id="PTHR36531">
    <property type="entry name" value="CRISPR-ASSOCIATED EXONUCLEASE CAS4"/>
    <property type="match status" value="1"/>
</dbReference>
<comment type="cofactor">
    <cofactor evidence="13">
        <name>iron-sulfur cluster</name>
        <dbReference type="ChEBI" id="CHEBI:30408"/>
    </cofactor>
</comment>
<evidence type="ECO:0000256" key="6">
    <source>
        <dbReference type="ARBA" id="ARBA00022723"/>
    </source>
</evidence>